<evidence type="ECO:0000256" key="2">
    <source>
        <dbReference type="ARBA" id="ARBA00023027"/>
    </source>
</evidence>
<dbReference type="InterPro" id="IPR050631">
    <property type="entry name" value="PheA/TfdB_FAD_monoxygenase"/>
</dbReference>
<gene>
    <name evidence="4" type="ORF">ACFODU_06475</name>
</gene>
<evidence type="ECO:0000256" key="1">
    <source>
        <dbReference type="ARBA" id="ARBA00023002"/>
    </source>
</evidence>
<dbReference type="Gene3D" id="3.30.70.2450">
    <property type="match status" value="1"/>
</dbReference>
<proteinExistence type="predicted"/>
<name>A0ABV7E664_9SPHN</name>
<dbReference type="EMBL" id="JBHRST010000008">
    <property type="protein sequence ID" value="MFC3097446.1"/>
    <property type="molecule type" value="Genomic_DNA"/>
</dbReference>
<dbReference type="Gene3D" id="3.50.50.60">
    <property type="entry name" value="FAD/NAD(P)-binding domain"/>
    <property type="match status" value="1"/>
</dbReference>
<sequence length="418" mass="45844">MSPATDVLIVGAGPVGMLTALALAQTGASVRVIEREGDIINSPRAAIYFPSTLAVLEELGILEELDAIGFRTRIFGTHVPEFGYSSVVKFQPVAGIPYDWQLHAGQHDVARVAMEHAQALGVEVHFGHRLVGLADHGHGVTADVVGPDGTETAFAAKWVIGCDGARSTVRKLAGIAFEGHTWPERFVGTNVIFPFTELGYQTANFVCDPVNMAVIAQLDTQGLWRCTYMEDSALPEESFEERIHQRYEWFMRGRTDYRIVSASPYTLHQRAGETLVKGRVLLAGDAAHATNPCGGLGLTSGVWTGMVLADVLGAVLRGEEDESILQRFSDERRRVFWEVVSPAATENKRMLQEKDPDQRQKDLGFIKALEENPESGALLLLFAYKVIGNVLRPGSRWADADPSDRVAINIRDRKGQIH</sequence>
<dbReference type="SUPFAM" id="SSF51905">
    <property type="entry name" value="FAD/NAD(P)-binding domain"/>
    <property type="match status" value="1"/>
</dbReference>
<feature type="domain" description="FAD-binding" evidence="3">
    <location>
        <begin position="5"/>
        <end position="341"/>
    </location>
</feature>
<evidence type="ECO:0000313" key="4">
    <source>
        <dbReference type="EMBL" id="MFC3097446.1"/>
    </source>
</evidence>
<evidence type="ECO:0000259" key="3">
    <source>
        <dbReference type="Pfam" id="PF01494"/>
    </source>
</evidence>
<dbReference type="PANTHER" id="PTHR43476">
    <property type="entry name" value="3-(3-HYDROXY-PHENYL)PROPIONATE/3-HYDROXYCINNAMIC ACID HYDROXYLASE"/>
    <property type="match status" value="1"/>
</dbReference>
<keyword evidence="5" id="KW-1185">Reference proteome</keyword>
<dbReference type="Pfam" id="PF01494">
    <property type="entry name" value="FAD_binding_3"/>
    <property type="match status" value="1"/>
</dbReference>
<keyword evidence="1" id="KW-0560">Oxidoreductase</keyword>
<organism evidence="4 5">
    <name type="scientific">Alteraurantiacibacter palmitatis</name>
    <dbReference type="NCBI Taxonomy" id="2054628"/>
    <lineage>
        <taxon>Bacteria</taxon>
        <taxon>Pseudomonadati</taxon>
        <taxon>Pseudomonadota</taxon>
        <taxon>Alphaproteobacteria</taxon>
        <taxon>Sphingomonadales</taxon>
        <taxon>Erythrobacteraceae</taxon>
        <taxon>Alteraurantiacibacter</taxon>
    </lineage>
</organism>
<dbReference type="Proteomes" id="UP001595456">
    <property type="component" value="Unassembled WGS sequence"/>
</dbReference>
<protein>
    <submittedName>
        <fullName evidence="4">FAD-dependent oxidoreductase</fullName>
    </submittedName>
</protein>
<dbReference type="InterPro" id="IPR036188">
    <property type="entry name" value="FAD/NAD-bd_sf"/>
</dbReference>
<evidence type="ECO:0000313" key="5">
    <source>
        <dbReference type="Proteomes" id="UP001595456"/>
    </source>
</evidence>
<accession>A0ABV7E664</accession>
<dbReference type="PANTHER" id="PTHR43476:SF4">
    <property type="entry name" value="BLR0106 PROTEIN"/>
    <property type="match status" value="1"/>
</dbReference>
<dbReference type="InterPro" id="IPR002938">
    <property type="entry name" value="FAD-bd"/>
</dbReference>
<comment type="caution">
    <text evidence="4">The sequence shown here is derived from an EMBL/GenBank/DDBJ whole genome shotgun (WGS) entry which is preliminary data.</text>
</comment>
<reference evidence="5" key="1">
    <citation type="journal article" date="2019" name="Int. J. Syst. Evol. Microbiol.">
        <title>The Global Catalogue of Microorganisms (GCM) 10K type strain sequencing project: providing services to taxonomists for standard genome sequencing and annotation.</title>
        <authorList>
            <consortium name="The Broad Institute Genomics Platform"/>
            <consortium name="The Broad Institute Genome Sequencing Center for Infectious Disease"/>
            <person name="Wu L."/>
            <person name="Ma J."/>
        </authorList>
    </citation>
    <scope>NUCLEOTIDE SEQUENCE [LARGE SCALE GENOMIC DNA]</scope>
    <source>
        <strain evidence="5">KCTC 52607</strain>
    </source>
</reference>
<dbReference type="RefSeq" id="WP_336926251.1">
    <property type="nucleotide sequence ID" value="NZ_JBANRO010000006.1"/>
</dbReference>
<keyword evidence="2" id="KW-0520">NAD</keyword>
<dbReference type="PRINTS" id="PR00420">
    <property type="entry name" value="RNGMNOXGNASE"/>
</dbReference>